<dbReference type="WBParaSite" id="HPLM_0000235901-mRNA-1">
    <property type="protein sequence ID" value="HPLM_0000235901-mRNA-1"/>
    <property type="gene ID" value="HPLM_0000235901"/>
</dbReference>
<accession>A0A0N4VYI8</accession>
<protein>
    <submittedName>
        <fullName evidence="1">NADH dehydrogenase [ubiquinone] iron-sulfur protein 4, mitochondrial</fullName>
    </submittedName>
</protein>
<proteinExistence type="predicted"/>
<evidence type="ECO:0000313" key="1">
    <source>
        <dbReference type="WBParaSite" id="HPLM_0000235901-mRNA-1"/>
    </source>
</evidence>
<reference evidence="1" key="1">
    <citation type="submission" date="2017-02" db="UniProtKB">
        <authorList>
            <consortium name="WormBaseParasite"/>
        </authorList>
    </citation>
    <scope>IDENTIFICATION</scope>
</reference>
<organism evidence="1">
    <name type="scientific">Haemonchus placei</name>
    <name type="common">Barber's pole worm</name>
    <dbReference type="NCBI Taxonomy" id="6290"/>
    <lineage>
        <taxon>Eukaryota</taxon>
        <taxon>Metazoa</taxon>
        <taxon>Ecdysozoa</taxon>
        <taxon>Nematoda</taxon>
        <taxon>Chromadorea</taxon>
        <taxon>Rhabditida</taxon>
        <taxon>Rhabditina</taxon>
        <taxon>Rhabditomorpha</taxon>
        <taxon>Strongyloidea</taxon>
        <taxon>Trichostrongylidae</taxon>
        <taxon>Haemonchus</taxon>
    </lineage>
</organism>
<sequence>LIKRPRCLLIQEMTDNSAWLHTITDNSNDTWKYEVGRFNLKKGLERFRSSKILTERKKFKSQEKATIH</sequence>
<name>A0A0N4VYI8_HAEPC</name>
<dbReference type="AlphaFoldDB" id="A0A0N4VYI8"/>